<dbReference type="OrthoDB" id="2311930at2"/>
<dbReference type="AlphaFoldDB" id="A0A0H4R0D9"/>
<dbReference type="STRING" id="1007676.ABM34_06300"/>
<dbReference type="KEGG" id="lgn:ABM34_06300"/>
<evidence type="ECO:0000313" key="2">
    <source>
        <dbReference type="Proteomes" id="UP000036106"/>
    </source>
</evidence>
<reference evidence="2" key="1">
    <citation type="submission" date="2015-07" db="EMBL/GenBank/DDBJ databases">
        <title>Lactobacillus ginsenosidimutans/EMML 3141/ whole genome sequencing.</title>
        <authorList>
            <person name="Kim M.K."/>
            <person name="Im W.-T."/>
            <person name="Srinivasan S."/>
            <person name="Lee J.-J."/>
        </authorList>
    </citation>
    <scope>NUCLEOTIDE SEQUENCE [LARGE SCALE GENOMIC DNA]</scope>
    <source>
        <strain evidence="2">EMML 3041</strain>
    </source>
</reference>
<organism evidence="1 2">
    <name type="scientific">Companilactobacillus ginsenosidimutans</name>
    <dbReference type="NCBI Taxonomy" id="1007676"/>
    <lineage>
        <taxon>Bacteria</taxon>
        <taxon>Bacillati</taxon>
        <taxon>Bacillota</taxon>
        <taxon>Bacilli</taxon>
        <taxon>Lactobacillales</taxon>
        <taxon>Lactobacillaceae</taxon>
        <taxon>Companilactobacillus</taxon>
    </lineage>
</organism>
<dbReference type="EMBL" id="CP012034">
    <property type="protein sequence ID" value="AKP67185.1"/>
    <property type="molecule type" value="Genomic_DNA"/>
</dbReference>
<dbReference type="RefSeq" id="WP_048704329.1">
    <property type="nucleotide sequence ID" value="NZ_CP012034.1"/>
</dbReference>
<accession>A0A0H4R0D9</accession>
<proteinExistence type="predicted"/>
<evidence type="ECO:0000313" key="1">
    <source>
        <dbReference type="EMBL" id="AKP67185.1"/>
    </source>
</evidence>
<evidence type="ECO:0008006" key="3">
    <source>
        <dbReference type="Google" id="ProtNLM"/>
    </source>
</evidence>
<dbReference type="Proteomes" id="UP000036106">
    <property type="component" value="Chromosome"/>
</dbReference>
<sequence>MKKFISVLVLLVSIIFVGIGMQQNTASSTPILPEDLQTTAGNSYEGNGKLVDDAPVYSLDNGEMTLTGRVLKKGDMYKLLQLSENNKFYRVSANEWIPSDYHYVEVQPDYNLDMKSVTIANGRDGIIDVTNTSEYATALFEISDKKMIYTGEHLGQGKWAYFDKIYGVRVGDNLNESARFLQVSTNRWIRITPELRFPLMNSSVPTNPVDDPHGKMVLTTKGLTTLYERVSGTNDFRKKTDRRLAPDTAWFSKLFEGGEFGSGDDAVVSGYYQVSTDEFVDYKDVTVRFLPDDF</sequence>
<keyword evidence="2" id="KW-1185">Reference proteome</keyword>
<protein>
    <recommendedName>
        <fullName evidence="3">Surface layer protein A domain-containing protein</fullName>
    </recommendedName>
</protein>
<gene>
    <name evidence="1" type="ORF">ABM34_06300</name>
</gene>
<dbReference type="PATRIC" id="fig|1007676.4.peg.1252"/>
<name>A0A0H4R0D9_9LACO</name>